<keyword evidence="1" id="KW-1133">Transmembrane helix</keyword>
<feature type="transmembrane region" description="Helical" evidence="1">
    <location>
        <begin position="20"/>
        <end position="39"/>
    </location>
</feature>
<dbReference type="InterPro" id="IPR052392">
    <property type="entry name" value="Kelch-BTB_domain-containing"/>
</dbReference>
<sequence length="393" mass="39443">MALPSTTAPSPARSRVAARVAIALVFLLPLAMLAVGWGMRPVAPPFIPRPGRLPEAHWAGLAALSTPRDDFGVAPAAGRVYVLGGAGGTSAGLLDSSEIFDPATGRWGPGPALPTPRARFGAATLEGSIYAVGGATNERPAVALVEALDGASGRWRSLAPLPAPRADLAVVELGGRIYAIGGQADGGTVGTVDAYDPATDRWTGVAPLPTPRHDLAAVALAGRIYALGGRVDGVPSGIVEVYDPATGGWTSGPEIGVPMADFGAAVLDGRIHALSSAGHRVYDRAVNRWITGVPMPTARGGQGIVGLGDSLYAVGGRAEGAPAATGVAEVLLPGPAPDPPASAGERSTGGSLAVVAGGAVTVLSIVLMLAFGRRVRRVPDAPRPEAEVGVGEV</sequence>
<dbReference type="AlphaFoldDB" id="A0A6J4VDR6"/>
<dbReference type="InterPro" id="IPR015915">
    <property type="entry name" value="Kelch-typ_b-propeller"/>
</dbReference>
<dbReference type="PANTHER" id="PTHR46375:SF3">
    <property type="entry name" value="KELCH REPEAT AND BTB DOMAIN-CONTAINING PROTEIN 13"/>
    <property type="match status" value="1"/>
</dbReference>
<accession>A0A6J4VDR6</accession>
<dbReference type="InterPro" id="IPR006652">
    <property type="entry name" value="Kelch_1"/>
</dbReference>
<dbReference type="Gene3D" id="2.120.10.80">
    <property type="entry name" value="Kelch-type beta propeller"/>
    <property type="match status" value="2"/>
</dbReference>
<feature type="transmembrane region" description="Helical" evidence="1">
    <location>
        <begin position="352"/>
        <end position="371"/>
    </location>
</feature>
<dbReference type="PANTHER" id="PTHR46375">
    <property type="entry name" value="KELCH REPEAT AND BTB DOMAIN-CONTAINING PROTEIN 13-RELATED"/>
    <property type="match status" value="1"/>
</dbReference>
<name>A0A6J4VDR6_9BACT</name>
<keyword evidence="1" id="KW-0472">Membrane</keyword>
<reference evidence="2" key="1">
    <citation type="submission" date="2020-02" db="EMBL/GenBank/DDBJ databases">
        <authorList>
            <person name="Meier V. D."/>
        </authorList>
    </citation>
    <scope>NUCLEOTIDE SEQUENCE</scope>
    <source>
        <strain evidence="2">AVDCRST_MAG88</strain>
    </source>
</reference>
<evidence type="ECO:0000256" key="1">
    <source>
        <dbReference type="SAM" id="Phobius"/>
    </source>
</evidence>
<dbReference type="SUPFAM" id="SSF117281">
    <property type="entry name" value="Kelch motif"/>
    <property type="match status" value="2"/>
</dbReference>
<gene>
    <name evidence="2" type="ORF">AVDCRST_MAG88-2802</name>
</gene>
<keyword evidence="1" id="KW-0812">Transmembrane</keyword>
<organism evidence="2">
    <name type="scientific">uncultured Thermomicrobiales bacterium</name>
    <dbReference type="NCBI Taxonomy" id="1645740"/>
    <lineage>
        <taxon>Bacteria</taxon>
        <taxon>Pseudomonadati</taxon>
        <taxon>Thermomicrobiota</taxon>
        <taxon>Thermomicrobia</taxon>
        <taxon>Thermomicrobiales</taxon>
        <taxon>environmental samples</taxon>
    </lineage>
</organism>
<dbReference type="EMBL" id="CADCWM010000679">
    <property type="protein sequence ID" value="CAA9575774.1"/>
    <property type="molecule type" value="Genomic_DNA"/>
</dbReference>
<dbReference type="Pfam" id="PF24681">
    <property type="entry name" value="Kelch_KLHDC2_KLHL20_DRC7"/>
    <property type="match status" value="1"/>
</dbReference>
<protein>
    <submittedName>
        <fullName evidence="2">Uncharacterized protein</fullName>
    </submittedName>
</protein>
<evidence type="ECO:0000313" key="2">
    <source>
        <dbReference type="EMBL" id="CAA9575774.1"/>
    </source>
</evidence>
<dbReference type="SMART" id="SM00612">
    <property type="entry name" value="Kelch"/>
    <property type="match status" value="4"/>
</dbReference>
<proteinExistence type="predicted"/>